<comment type="caution">
    <text evidence="5">The sequence shown here is derived from an EMBL/GenBank/DDBJ whole genome shotgun (WGS) entry which is preliminary data.</text>
</comment>
<accession>A0ABV9LC31</accession>
<dbReference type="SUPFAM" id="SSF56935">
    <property type="entry name" value="Porins"/>
    <property type="match status" value="1"/>
</dbReference>
<dbReference type="Pfam" id="PF14905">
    <property type="entry name" value="OMP_b-brl_3"/>
    <property type="match status" value="1"/>
</dbReference>
<name>A0ABV9LC31_9FLAO</name>
<evidence type="ECO:0000256" key="1">
    <source>
        <dbReference type="ARBA" id="ARBA00004442"/>
    </source>
</evidence>
<keyword evidence="6" id="KW-1185">Reference proteome</keyword>
<dbReference type="PANTHER" id="PTHR40980:SF4">
    <property type="entry name" value="TONB-DEPENDENT RECEPTOR-LIKE BETA-BARREL DOMAIN-CONTAINING PROTEIN"/>
    <property type="match status" value="1"/>
</dbReference>
<dbReference type="Pfam" id="PF13715">
    <property type="entry name" value="CarbopepD_reg_2"/>
    <property type="match status" value="1"/>
</dbReference>
<dbReference type="Proteomes" id="UP001595878">
    <property type="component" value="Unassembled WGS sequence"/>
</dbReference>
<evidence type="ECO:0000256" key="3">
    <source>
        <dbReference type="ARBA" id="ARBA00023237"/>
    </source>
</evidence>
<evidence type="ECO:0000256" key="2">
    <source>
        <dbReference type="ARBA" id="ARBA00023136"/>
    </source>
</evidence>
<dbReference type="SUPFAM" id="SSF49464">
    <property type="entry name" value="Carboxypeptidase regulatory domain-like"/>
    <property type="match status" value="1"/>
</dbReference>
<dbReference type="InterPro" id="IPR008969">
    <property type="entry name" value="CarboxyPept-like_regulatory"/>
</dbReference>
<dbReference type="EMBL" id="JBHSHB010000023">
    <property type="protein sequence ID" value="MFC4691115.1"/>
    <property type="molecule type" value="Genomic_DNA"/>
</dbReference>
<proteinExistence type="predicted"/>
<dbReference type="InterPro" id="IPR036942">
    <property type="entry name" value="Beta-barrel_TonB_sf"/>
</dbReference>
<sequence>MFFSISSIIAQNIRIQGVVNTSQNSPIAFANVVLLDEEQKLVKGTITEEDGSFSLENLKTGTYHLTVSFVGYDDQKIESILLEKDTTLRPIVLNASQESLDEVVLTSKKPTVVRKADRLVFNVENTILSSGNTMDILKRTPGVVVNQEEITIRNEGVTVYLNDKRVQLSAEEIQDLLSSLSGDAIQSVEVIANPPARYEAEGGPVLNIITSKVVSLGYKGTVFARGTYGIFPKHSFGTSQYYKNEKLNLFFNYSFNPQKSSFMSDNFINYRTADEHINWLQDFERKNWSNAHNANLIMDYKLNETSQLSFSAVGLYSPGIYDYSRSITDVISSIEDPYTIRTSSGLNGERTNIALDAKYTKTLNNGSLSMNVHHTNFSRKRDQSLNSRYIDATGEQFRNVRFTSDSFQDIEIYTGQIDYATTLGTVALELGARTSIIDSRSVIKFPTIVDSGVSGLQEAQDDDFLYDEDIVAGYVSVAKDWDKWSLKAGLRAEQTNSKGTSLALNEINDLDYLEFFPTAYVQYAPVENHSFSLDYSRRVDRPRYQDLNPFAYFLNENNFDQGNAQLIPAFSHRFNFNYTLKSAYSFDLYYRDNGNEILRLPFQNNDAQVLRTSNQNALGSKSWGLDFTHGRSVSNWYYLYTYLSAFHEEVTFLAQESGNVAQDNKVDGVYAYIGNYLTLSKDRSWTAEVSAEYISKFLAASYIQDRVITLNAGVQKKFWKNRAILKVTVNDILGEANALLTSQYLNQDNAYFAVPETQNLQVGFTYKFGNFKLQDNNRALEIDELERLKE</sequence>
<organism evidence="5 6">
    <name type="scientific">Dokdonia genika</name>
    <dbReference type="NCBI Taxonomy" id="308113"/>
    <lineage>
        <taxon>Bacteria</taxon>
        <taxon>Pseudomonadati</taxon>
        <taxon>Bacteroidota</taxon>
        <taxon>Flavobacteriia</taxon>
        <taxon>Flavobacteriales</taxon>
        <taxon>Flavobacteriaceae</taxon>
        <taxon>Dokdonia</taxon>
    </lineage>
</organism>
<protein>
    <submittedName>
        <fullName evidence="5">Outer membrane beta-barrel protein</fullName>
    </submittedName>
</protein>
<dbReference type="Gene3D" id="2.60.40.1120">
    <property type="entry name" value="Carboxypeptidase-like, regulatory domain"/>
    <property type="match status" value="1"/>
</dbReference>
<evidence type="ECO:0000313" key="5">
    <source>
        <dbReference type="EMBL" id="MFC4691115.1"/>
    </source>
</evidence>
<gene>
    <name evidence="5" type="ORF">ACFO5T_11790</name>
</gene>
<comment type="subcellular location">
    <subcellularLocation>
        <location evidence="1">Cell outer membrane</location>
    </subcellularLocation>
</comment>
<evidence type="ECO:0000313" key="6">
    <source>
        <dbReference type="Proteomes" id="UP001595878"/>
    </source>
</evidence>
<dbReference type="RefSeq" id="WP_380034607.1">
    <property type="nucleotide sequence ID" value="NZ_JBHSHB010000023.1"/>
</dbReference>
<keyword evidence="3" id="KW-0998">Cell outer membrane</keyword>
<feature type="domain" description="Outer membrane protein beta-barrel" evidence="4">
    <location>
        <begin position="365"/>
        <end position="766"/>
    </location>
</feature>
<keyword evidence="2" id="KW-0472">Membrane</keyword>
<reference evidence="6" key="1">
    <citation type="journal article" date="2019" name="Int. J. Syst. Evol. Microbiol.">
        <title>The Global Catalogue of Microorganisms (GCM) 10K type strain sequencing project: providing services to taxonomists for standard genome sequencing and annotation.</title>
        <authorList>
            <consortium name="The Broad Institute Genomics Platform"/>
            <consortium name="The Broad Institute Genome Sequencing Center for Infectious Disease"/>
            <person name="Wu L."/>
            <person name="Ma J."/>
        </authorList>
    </citation>
    <scope>NUCLEOTIDE SEQUENCE [LARGE SCALE GENOMIC DNA]</scope>
    <source>
        <strain evidence="6">CGMCC 4.7427</strain>
    </source>
</reference>
<evidence type="ECO:0000259" key="4">
    <source>
        <dbReference type="Pfam" id="PF14905"/>
    </source>
</evidence>
<dbReference type="InterPro" id="IPR041700">
    <property type="entry name" value="OMP_b-brl_3"/>
</dbReference>
<dbReference type="PANTHER" id="PTHR40980">
    <property type="entry name" value="PLUG DOMAIN-CONTAINING PROTEIN"/>
    <property type="match status" value="1"/>
</dbReference>
<dbReference type="Gene3D" id="2.40.170.20">
    <property type="entry name" value="TonB-dependent receptor, beta-barrel domain"/>
    <property type="match status" value="1"/>
</dbReference>